<dbReference type="PANTHER" id="PTHR34474:SF1">
    <property type="entry name" value="HEME-DEGRADING MONOOXYGENASE HMOA"/>
    <property type="match status" value="1"/>
</dbReference>
<dbReference type="AlphaFoldDB" id="A0A1N7J5W9"/>
<protein>
    <submittedName>
        <fullName evidence="2">Heme oxygenase (Staphylobilin-producing)</fullName>
    </submittedName>
</protein>
<dbReference type="Proteomes" id="UP000186795">
    <property type="component" value="Unassembled WGS sequence"/>
</dbReference>
<accession>A0A1N7J5W9</accession>
<gene>
    <name evidence="2" type="ORF">SAMN05421790_101753</name>
</gene>
<dbReference type="InterPro" id="IPR011008">
    <property type="entry name" value="Dimeric_a/b-barrel"/>
</dbReference>
<dbReference type="SUPFAM" id="SSF54909">
    <property type="entry name" value="Dimeric alpha+beta barrel"/>
    <property type="match status" value="1"/>
</dbReference>
<dbReference type="PANTHER" id="PTHR34474">
    <property type="entry name" value="SIGNAL TRANSDUCTION PROTEIN TRAP"/>
    <property type="match status" value="1"/>
</dbReference>
<proteinExistence type="predicted"/>
<dbReference type="PROSITE" id="PS51725">
    <property type="entry name" value="ABM"/>
    <property type="match status" value="1"/>
</dbReference>
<dbReference type="Pfam" id="PF03992">
    <property type="entry name" value="ABM"/>
    <property type="match status" value="1"/>
</dbReference>
<dbReference type="InterPro" id="IPR050404">
    <property type="entry name" value="Heme-degrading_MO"/>
</dbReference>
<keyword evidence="3" id="KW-1185">Reference proteome</keyword>
<name>A0A1N7J5W9_9BACL</name>
<organism evidence="2 3">
    <name type="scientific">Kroppenstedtia eburnea</name>
    <dbReference type="NCBI Taxonomy" id="714067"/>
    <lineage>
        <taxon>Bacteria</taxon>
        <taxon>Bacillati</taxon>
        <taxon>Bacillota</taxon>
        <taxon>Bacilli</taxon>
        <taxon>Bacillales</taxon>
        <taxon>Thermoactinomycetaceae</taxon>
        <taxon>Kroppenstedtia</taxon>
    </lineage>
</organism>
<dbReference type="Gene3D" id="3.30.70.100">
    <property type="match status" value="1"/>
</dbReference>
<evidence type="ECO:0000313" key="2">
    <source>
        <dbReference type="EMBL" id="SIS44636.1"/>
    </source>
</evidence>
<reference evidence="3" key="1">
    <citation type="submission" date="2017-01" db="EMBL/GenBank/DDBJ databases">
        <authorList>
            <person name="Varghese N."/>
            <person name="Submissions S."/>
        </authorList>
    </citation>
    <scope>NUCLEOTIDE SEQUENCE [LARGE SCALE GENOMIC DNA]</scope>
    <source>
        <strain evidence="3">DSM 45196</strain>
    </source>
</reference>
<evidence type="ECO:0000259" key="1">
    <source>
        <dbReference type="PROSITE" id="PS51725"/>
    </source>
</evidence>
<evidence type="ECO:0000313" key="3">
    <source>
        <dbReference type="Proteomes" id="UP000186795"/>
    </source>
</evidence>
<feature type="domain" description="ABM" evidence="1">
    <location>
        <begin position="32"/>
        <end position="123"/>
    </location>
</feature>
<dbReference type="EMBL" id="FTOD01000001">
    <property type="protein sequence ID" value="SIS44636.1"/>
    <property type="molecule type" value="Genomic_DNA"/>
</dbReference>
<dbReference type="InterPro" id="IPR007138">
    <property type="entry name" value="ABM_dom"/>
</dbReference>
<sequence length="135" mass="15717">MTQPLVKPIIDNESHSHRSKVSQYPMELILVFIMLRKMVVTEGYADQVVEKFSKEGPIEQQEGFIDLTVMKQKARRGEEAVVVMIRWESEAHWKQWEKSDAHLAGHRANRGKPKPDFLISTEVNTYEVQAVKNRR</sequence>